<comment type="caution">
    <text evidence="3">The sequence shown here is derived from an EMBL/GenBank/DDBJ whole genome shotgun (WGS) entry which is preliminary data.</text>
</comment>
<evidence type="ECO:0000259" key="2">
    <source>
        <dbReference type="Pfam" id="PF26604"/>
    </source>
</evidence>
<sequence>MDFLLTVVGWLGAALLLAGYGLVSSSRMSGDGLTYQIINLIGSVSLMINSAYSSAWPSVGLNLVWAAIGIVAVVKLVRLRTRAVAG</sequence>
<reference evidence="3 4" key="1">
    <citation type="submission" date="2018-01" db="EMBL/GenBank/DDBJ databases">
        <title>Draft genome sequence of Nonomuraea sp. KC333.</title>
        <authorList>
            <person name="Sahin N."/>
            <person name="Saygin H."/>
            <person name="Ay H."/>
        </authorList>
    </citation>
    <scope>NUCLEOTIDE SEQUENCE [LARGE SCALE GENOMIC DNA]</scope>
    <source>
        <strain evidence="3 4">KC333</strain>
    </source>
</reference>
<evidence type="ECO:0000313" key="3">
    <source>
        <dbReference type="EMBL" id="PZG11544.1"/>
    </source>
</evidence>
<accession>A0A2W2F712</accession>
<evidence type="ECO:0000256" key="1">
    <source>
        <dbReference type="SAM" id="Phobius"/>
    </source>
</evidence>
<dbReference type="Pfam" id="PF26604">
    <property type="entry name" value="CBU_0592"/>
    <property type="match status" value="1"/>
</dbReference>
<keyword evidence="1" id="KW-0812">Transmembrane</keyword>
<dbReference type="AlphaFoldDB" id="A0A2W2F712"/>
<dbReference type="RefSeq" id="WP_111183191.1">
    <property type="nucleotide sequence ID" value="NZ_POUD01000207.1"/>
</dbReference>
<keyword evidence="4" id="KW-1185">Reference proteome</keyword>
<gene>
    <name evidence="3" type="ORF">C1J01_34590</name>
</gene>
<organism evidence="3 4">
    <name type="scientific">Nonomuraea aridisoli</name>
    <dbReference type="NCBI Taxonomy" id="2070368"/>
    <lineage>
        <taxon>Bacteria</taxon>
        <taxon>Bacillati</taxon>
        <taxon>Actinomycetota</taxon>
        <taxon>Actinomycetes</taxon>
        <taxon>Streptosporangiales</taxon>
        <taxon>Streptosporangiaceae</taxon>
        <taxon>Nonomuraea</taxon>
    </lineage>
</organism>
<protein>
    <recommendedName>
        <fullName evidence="2">CBU-0592-like domain-containing protein</fullName>
    </recommendedName>
</protein>
<dbReference type="OrthoDB" id="3256397at2"/>
<evidence type="ECO:0000313" key="4">
    <source>
        <dbReference type="Proteomes" id="UP000249304"/>
    </source>
</evidence>
<dbReference type="NCBIfam" id="NF047864">
    <property type="entry name" value="CBU_0592_membra"/>
    <property type="match status" value="1"/>
</dbReference>
<name>A0A2W2F712_9ACTN</name>
<dbReference type="InterPro" id="IPR058058">
    <property type="entry name" value="CBU_0592-like"/>
</dbReference>
<feature type="transmembrane region" description="Helical" evidence="1">
    <location>
        <begin position="6"/>
        <end position="23"/>
    </location>
</feature>
<keyword evidence="1" id="KW-0472">Membrane</keyword>
<dbReference type="EMBL" id="POUD01000207">
    <property type="protein sequence ID" value="PZG11544.1"/>
    <property type="molecule type" value="Genomic_DNA"/>
</dbReference>
<feature type="domain" description="CBU-0592-like" evidence="2">
    <location>
        <begin position="6"/>
        <end position="79"/>
    </location>
</feature>
<proteinExistence type="predicted"/>
<keyword evidence="1" id="KW-1133">Transmembrane helix</keyword>
<dbReference type="Proteomes" id="UP000249304">
    <property type="component" value="Unassembled WGS sequence"/>
</dbReference>
<feature type="transmembrane region" description="Helical" evidence="1">
    <location>
        <begin position="59"/>
        <end position="77"/>
    </location>
</feature>